<evidence type="ECO:0000313" key="14">
    <source>
        <dbReference type="Proteomes" id="UP000006160"/>
    </source>
</evidence>
<evidence type="ECO:0000256" key="3">
    <source>
        <dbReference type="ARBA" id="ARBA00022448"/>
    </source>
</evidence>
<evidence type="ECO:0000256" key="10">
    <source>
        <dbReference type="RuleBase" id="RU003656"/>
    </source>
</evidence>
<evidence type="ECO:0000256" key="6">
    <source>
        <dbReference type="ARBA" id="ARBA00023136"/>
    </source>
</evidence>
<evidence type="ECO:0000256" key="5">
    <source>
        <dbReference type="ARBA" id="ARBA00023065"/>
    </source>
</evidence>
<keyword evidence="6 9" id="KW-0472">Membrane</keyword>
<keyword evidence="4 9" id="KW-1003">Cell membrane</keyword>
<keyword evidence="13" id="KW-0378">Hydrolase</keyword>
<gene>
    <name evidence="9 13" type="primary">atpC</name>
    <name evidence="13" type="ORF">CLG_B0311</name>
</gene>
<dbReference type="InterPro" id="IPR001469">
    <property type="entry name" value="ATP_synth_F1_dsu/esu"/>
</dbReference>
<keyword evidence="5 9" id="KW-0406">Ion transport</keyword>
<dbReference type="GO" id="GO:0046933">
    <property type="term" value="F:proton-transporting ATP synthase activity, rotational mechanism"/>
    <property type="evidence" value="ECO:0007669"/>
    <property type="project" value="UniProtKB-UniRule"/>
</dbReference>
<dbReference type="InterPro" id="IPR036794">
    <property type="entry name" value="ATP_F1_dsu/esu_C_sf"/>
</dbReference>
<keyword evidence="7 9" id="KW-0139">CF(1)</keyword>
<evidence type="ECO:0000256" key="9">
    <source>
        <dbReference type="HAMAP-Rule" id="MF_00530"/>
    </source>
</evidence>
<evidence type="ECO:0000313" key="13">
    <source>
        <dbReference type="EMBL" id="EES92075.1"/>
    </source>
</evidence>
<comment type="similarity">
    <text evidence="2 9 10">Belongs to the ATPase epsilon chain family.</text>
</comment>
<keyword evidence="3 9" id="KW-0813">Transport</keyword>
<feature type="domain" description="ATP synthase F1 complex delta/epsilon subunit N-terminal" evidence="12">
    <location>
        <begin position="5"/>
        <end position="84"/>
    </location>
</feature>
<sequence>MAKTFKLRIVTPEKIFFQGEAEKINVETTDGRREVLPMHSSFIAILNPTTSKIITSKNEEKRFFSSSGILKVNNEEVIMLCDAAEWPEDIDKKRAEESKKRAEERLSEKDGIDTKRAELSLKRAIRRIETI</sequence>
<comment type="function">
    <text evidence="9">Produces ATP from ADP in the presence of a proton gradient across the membrane.</text>
</comment>
<dbReference type="GO" id="GO:0016787">
    <property type="term" value="F:hydrolase activity"/>
    <property type="evidence" value="ECO:0007669"/>
    <property type="project" value="UniProtKB-KW"/>
</dbReference>
<dbReference type="PANTHER" id="PTHR13822:SF10">
    <property type="entry name" value="ATP SYNTHASE EPSILON CHAIN, CHLOROPLASTIC"/>
    <property type="match status" value="1"/>
</dbReference>
<dbReference type="GO" id="GO:0045259">
    <property type="term" value="C:proton-transporting ATP synthase complex"/>
    <property type="evidence" value="ECO:0007669"/>
    <property type="project" value="UniProtKB-KW"/>
</dbReference>
<dbReference type="InterPro" id="IPR020547">
    <property type="entry name" value="ATP_synth_F1_esu_C"/>
</dbReference>
<dbReference type="Gene3D" id="2.60.15.10">
    <property type="entry name" value="F0F1 ATP synthase delta/epsilon subunit, N-terminal"/>
    <property type="match status" value="1"/>
</dbReference>
<dbReference type="GO" id="GO:0005524">
    <property type="term" value="F:ATP binding"/>
    <property type="evidence" value="ECO:0007669"/>
    <property type="project" value="UniProtKB-UniRule"/>
</dbReference>
<dbReference type="GeneID" id="66318977"/>
<accession>A0A9P2G8Q8</accession>
<evidence type="ECO:0000256" key="1">
    <source>
        <dbReference type="ARBA" id="ARBA00004202"/>
    </source>
</evidence>
<comment type="caution">
    <text evidence="13">The sequence shown here is derived from an EMBL/GenBank/DDBJ whole genome shotgun (WGS) entry which is preliminary data.</text>
</comment>
<dbReference type="Pfam" id="PF02823">
    <property type="entry name" value="ATP-synt_DE_N"/>
    <property type="match status" value="1"/>
</dbReference>
<dbReference type="SUPFAM" id="SSF46604">
    <property type="entry name" value="Epsilon subunit of F1F0-ATP synthase C-terminal domain"/>
    <property type="match status" value="1"/>
</dbReference>
<evidence type="ECO:0000256" key="4">
    <source>
        <dbReference type="ARBA" id="ARBA00022475"/>
    </source>
</evidence>
<evidence type="ECO:0000259" key="11">
    <source>
        <dbReference type="Pfam" id="PF00401"/>
    </source>
</evidence>
<dbReference type="Pfam" id="PF00401">
    <property type="entry name" value="ATP-synt_DE"/>
    <property type="match status" value="1"/>
</dbReference>
<reference evidence="13 14" key="1">
    <citation type="submission" date="2009-10" db="EMBL/GenBank/DDBJ databases">
        <authorList>
            <person name="Shrivastava S."/>
            <person name="Brinkac L.B."/>
            <person name="Brown J.L."/>
            <person name="Bruce D.B."/>
            <person name="Detter C."/>
            <person name="Green L.D."/>
            <person name="Munk C.A."/>
            <person name="Rogers Y.C."/>
            <person name="Tapia R."/>
            <person name="Saunders E.S."/>
            <person name="Sims D.R."/>
            <person name="Smith L.A."/>
            <person name="Smith T.J."/>
            <person name="Sutton G."/>
            <person name="Brettin T."/>
        </authorList>
    </citation>
    <scope>NUCLEOTIDE SEQUENCE [LARGE SCALE GENOMIC DNA]</scope>
    <source>
        <strain evidence="14">D str. 1873</strain>
    </source>
</reference>
<dbReference type="RefSeq" id="WP_003378233.1">
    <property type="nucleotide sequence ID" value="NZ_ACSJ01000001.1"/>
</dbReference>
<dbReference type="CDD" id="cd12152">
    <property type="entry name" value="F1-ATPase_delta"/>
    <property type="match status" value="1"/>
</dbReference>
<evidence type="ECO:0000256" key="8">
    <source>
        <dbReference type="ARBA" id="ARBA00023310"/>
    </source>
</evidence>
<comment type="subunit">
    <text evidence="9 10">F-type ATPases have 2 components, CF(1) - the catalytic core - and CF(0) - the membrane proton channel. CF(1) has five subunits: alpha(3), beta(3), gamma(1), delta(1), epsilon(1). CF(0) has three main subunits: a, b and c.</text>
</comment>
<comment type="subcellular location">
    <subcellularLocation>
        <location evidence="1 9">Cell membrane</location>
        <topology evidence="1 9">Peripheral membrane protein</topology>
    </subcellularLocation>
</comment>
<dbReference type="InterPro" id="IPR020546">
    <property type="entry name" value="ATP_synth_F1_dsu/esu_N"/>
</dbReference>
<protein>
    <recommendedName>
        <fullName evidence="9">ATP synthase epsilon chain</fullName>
    </recommendedName>
    <alternativeName>
        <fullName evidence="9">ATP synthase F1 sector epsilon subunit</fullName>
    </alternativeName>
    <alternativeName>
        <fullName evidence="9">F-ATPase epsilon subunit</fullName>
    </alternativeName>
</protein>
<evidence type="ECO:0000256" key="7">
    <source>
        <dbReference type="ARBA" id="ARBA00023196"/>
    </source>
</evidence>
<dbReference type="AlphaFoldDB" id="A0A9P2G8Q8"/>
<dbReference type="NCBIfam" id="TIGR01216">
    <property type="entry name" value="ATP_synt_epsi"/>
    <property type="match status" value="1"/>
</dbReference>
<dbReference type="EMBL" id="ACSJ01000001">
    <property type="protein sequence ID" value="EES92075.1"/>
    <property type="molecule type" value="Genomic_DNA"/>
</dbReference>
<evidence type="ECO:0000259" key="12">
    <source>
        <dbReference type="Pfam" id="PF02823"/>
    </source>
</evidence>
<dbReference type="NCBIfam" id="NF009984">
    <property type="entry name" value="PRK13450.1"/>
    <property type="match status" value="1"/>
</dbReference>
<keyword evidence="9" id="KW-0375">Hydrogen ion transport</keyword>
<feature type="domain" description="ATP synthase epsilon subunit C-terminal" evidence="11">
    <location>
        <begin position="88"/>
        <end position="131"/>
    </location>
</feature>
<dbReference type="GO" id="GO:0005886">
    <property type="term" value="C:plasma membrane"/>
    <property type="evidence" value="ECO:0007669"/>
    <property type="project" value="UniProtKB-SubCell"/>
</dbReference>
<dbReference type="InterPro" id="IPR036771">
    <property type="entry name" value="ATPsynth_dsu/esu_N"/>
</dbReference>
<name>A0A9P2G8Q8_CLOBO</name>
<organism evidence="13 14">
    <name type="scientific">Clostridium botulinum D str. 1873</name>
    <dbReference type="NCBI Taxonomy" id="592027"/>
    <lineage>
        <taxon>Bacteria</taxon>
        <taxon>Bacillati</taxon>
        <taxon>Bacillota</taxon>
        <taxon>Clostridia</taxon>
        <taxon>Eubacteriales</taxon>
        <taxon>Clostridiaceae</taxon>
        <taxon>Clostridium</taxon>
    </lineage>
</organism>
<dbReference type="Proteomes" id="UP000006160">
    <property type="component" value="Unassembled WGS sequence"/>
</dbReference>
<keyword evidence="8 9" id="KW-0066">ATP synthesis</keyword>
<dbReference type="PANTHER" id="PTHR13822">
    <property type="entry name" value="ATP SYNTHASE DELTA/EPSILON CHAIN"/>
    <property type="match status" value="1"/>
</dbReference>
<evidence type="ECO:0000256" key="2">
    <source>
        <dbReference type="ARBA" id="ARBA00005712"/>
    </source>
</evidence>
<dbReference type="HAMAP" id="MF_00530">
    <property type="entry name" value="ATP_synth_epsil_bac"/>
    <property type="match status" value="1"/>
</dbReference>
<proteinExistence type="inferred from homology"/>
<dbReference type="Gene3D" id="1.20.5.440">
    <property type="entry name" value="ATP synthase delta/epsilon subunit, C-terminal domain"/>
    <property type="match status" value="1"/>
</dbReference>
<dbReference type="SUPFAM" id="SSF51344">
    <property type="entry name" value="Epsilon subunit of F1F0-ATP synthase N-terminal domain"/>
    <property type="match status" value="1"/>
</dbReference>